<gene>
    <name evidence="2" type="ORF">V8G54_015296</name>
</gene>
<sequence>MYKFGGCDHPAIHYRDMMVLNHYSGYMRLLSHFHILELTGFEEEWKKKGQNYMPGWTGSIEASGSNGQAEQARRGGWALPSSEHSHQVTGISESNEVGSSGEYKRVRAHSNGGSPYNRPGVGRGRN</sequence>
<dbReference type="AlphaFoldDB" id="A0AAQ3NJ35"/>
<dbReference type="EMBL" id="CP144696">
    <property type="protein sequence ID" value="WVZ10766.1"/>
    <property type="molecule type" value="Genomic_DNA"/>
</dbReference>
<keyword evidence="3" id="KW-1185">Reference proteome</keyword>
<organism evidence="2 3">
    <name type="scientific">Vigna mungo</name>
    <name type="common">Black gram</name>
    <name type="synonym">Phaseolus mungo</name>
    <dbReference type="NCBI Taxonomy" id="3915"/>
    <lineage>
        <taxon>Eukaryota</taxon>
        <taxon>Viridiplantae</taxon>
        <taxon>Streptophyta</taxon>
        <taxon>Embryophyta</taxon>
        <taxon>Tracheophyta</taxon>
        <taxon>Spermatophyta</taxon>
        <taxon>Magnoliopsida</taxon>
        <taxon>eudicotyledons</taxon>
        <taxon>Gunneridae</taxon>
        <taxon>Pentapetalae</taxon>
        <taxon>rosids</taxon>
        <taxon>fabids</taxon>
        <taxon>Fabales</taxon>
        <taxon>Fabaceae</taxon>
        <taxon>Papilionoideae</taxon>
        <taxon>50 kb inversion clade</taxon>
        <taxon>NPAAA clade</taxon>
        <taxon>indigoferoid/millettioid clade</taxon>
        <taxon>Phaseoleae</taxon>
        <taxon>Vigna</taxon>
    </lineage>
</organism>
<accession>A0AAQ3NJ35</accession>
<evidence type="ECO:0000256" key="1">
    <source>
        <dbReference type="SAM" id="MobiDB-lite"/>
    </source>
</evidence>
<name>A0AAQ3NJ35_VIGMU</name>
<feature type="compositionally biased region" description="Polar residues" evidence="1">
    <location>
        <begin position="60"/>
        <end position="69"/>
    </location>
</feature>
<evidence type="ECO:0000313" key="2">
    <source>
        <dbReference type="EMBL" id="WVZ10766.1"/>
    </source>
</evidence>
<protein>
    <submittedName>
        <fullName evidence="2">Uncharacterized protein</fullName>
    </submittedName>
</protein>
<feature type="region of interest" description="Disordered" evidence="1">
    <location>
        <begin position="56"/>
        <end position="126"/>
    </location>
</feature>
<reference evidence="2 3" key="1">
    <citation type="journal article" date="2023" name="Life. Sci Alliance">
        <title>Evolutionary insights into 3D genome organization and epigenetic landscape of Vigna mungo.</title>
        <authorList>
            <person name="Junaid A."/>
            <person name="Singh B."/>
            <person name="Bhatia S."/>
        </authorList>
    </citation>
    <scope>NUCLEOTIDE SEQUENCE [LARGE SCALE GENOMIC DNA]</scope>
    <source>
        <strain evidence="2">Urdbean</strain>
    </source>
</reference>
<evidence type="ECO:0000313" key="3">
    <source>
        <dbReference type="Proteomes" id="UP001374535"/>
    </source>
</evidence>
<dbReference type="Proteomes" id="UP001374535">
    <property type="component" value="Chromosome 5"/>
</dbReference>
<proteinExistence type="predicted"/>
<feature type="compositionally biased region" description="Polar residues" evidence="1">
    <location>
        <begin position="87"/>
        <end position="98"/>
    </location>
</feature>